<feature type="transmembrane region" description="Helical" evidence="4">
    <location>
        <begin position="353"/>
        <end position="374"/>
    </location>
</feature>
<dbReference type="InterPro" id="IPR016032">
    <property type="entry name" value="Sig_transdc_resp-reg_C-effctor"/>
</dbReference>
<reference evidence="6 7" key="1">
    <citation type="submission" date="2007-03" db="EMBL/GenBank/DDBJ databases">
        <title>Complete sequence of Desulfotomaculum reducens MI-1.</title>
        <authorList>
            <consortium name="US DOE Joint Genome Institute"/>
            <person name="Copeland A."/>
            <person name="Lucas S."/>
            <person name="Lapidus A."/>
            <person name="Barry K."/>
            <person name="Detter J.C."/>
            <person name="Glavina del Rio T."/>
            <person name="Hammon N."/>
            <person name="Israni S."/>
            <person name="Dalin E."/>
            <person name="Tice H."/>
            <person name="Pitluck S."/>
            <person name="Sims D."/>
            <person name="Brettin T."/>
            <person name="Bruce D."/>
            <person name="Han C."/>
            <person name="Tapia R."/>
            <person name="Schmutz J."/>
            <person name="Larimer F."/>
            <person name="Land M."/>
            <person name="Hauser L."/>
            <person name="Kyrpides N."/>
            <person name="Kim E."/>
            <person name="Tebo B.M."/>
            <person name="Richardson P."/>
        </authorList>
    </citation>
    <scope>NUCLEOTIDE SEQUENCE [LARGE SCALE GENOMIC DNA]</scope>
    <source>
        <strain evidence="6 7">MI-1</strain>
    </source>
</reference>
<dbReference type="PANTHER" id="PTHR44688">
    <property type="entry name" value="DNA-BINDING TRANSCRIPTIONAL ACTIVATOR DEVR_DOSR"/>
    <property type="match status" value="1"/>
</dbReference>
<dbReference type="EMBL" id="CP000612">
    <property type="protein sequence ID" value="ABO50868.1"/>
    <property type="molecule type" value="Genomic_DNA"/>
</dbReference>
<evidence type="ECO:0000256" key="4">
    <source>
        <dbReference type="SAM" id="Phobius"/>
    </source>
</evidence>
<dbReference type="RefSeq" id="WP_011878666.1">
    <property type="nucleotide sequence ID" value="NC_009253.1"/>
</dbReference>
<evidence type="ECO:0000256" key="2">
    <source>
        <dbReference type="ARBA" id="ARBA00023125"/>
    </source>
</evidence>
<keyword evidence="1" id="KW-0805">Transcription regulation</keyword>
<evidence type="ECO:0000313" key="6">
    <source>
        <dbReference type="EMBL" id="ABO50868.1"/>
    </source>
</evidence>
<organism evidence="6 7">
    <name type="scientific">Desulforamulus reducens (strain ATCC BAA-1160 / DSM 100696 / MI-1)</name>
    <name type="common">Desulfotomaculum reducens</name>
    <dbReference type="NCBI Taxonomy" id="349161"/>
    <lineage>
        <taxon>Bacteria</taxon>
        <taxon>Bacillati</taxon>
        <taxon>Bacillota</taxon>
        <taxon>Clostridia</taxon>
        <taxon>Eubacteriales</taxon>
        <taxon>Peptococcaceae</taxon>
        <taxon>Desulforamulus</taxon>
    </lineage>
</organism>
<keyword evidence="3" id="KW-0804">Transcription</keyword>
<feature type="transmembrane region" description="Helical" evidence="4">
    <location>
        <begin position="288"/>
        <end position="310"/>
    </location>
</feature>
<feature type="transmembrane region" description="Helical" evidence="4">
    <location>
        <begin position="236"/>
        <end position="254"/>
    </location>
</feature>
<dbReference type="SUPFAM" id="SSF46894">
    <property type="entry name" value="C-terminal effector domain of the bipartite response regulators"/>
    <property type="match status" value="1"/>
</dbReference>
<dbReference type="GO" id="GO:0003677">
    <property type="term" value="F:DNA binding"/>
    <property type="evidence" value="ECO:0007669"/>
    <property type="project" value="UniProtKB-KW"/>
</dbReference>
<dbReference type="Gene3D" id="1.10.10.10">
    <property type="entry name" value="Winged helix-like DNA-binding domain superfamily/Winged helix DNA-binding domain"/>
    <property type="match status" value="1"/>
</dbReference>
<dbReference type="AlphaFoldDB" id="A4J715"/>
<feature type="transmembrane region" description="Helical" evidence="4">
    <location>
        <begin position="49"/>
        <end position="70"/>
    </location>
</feature>
<evidence type="ECO:0000259" key="5">
    <source>
        <dbReference type="PROSITE" id="PS50043"/>
    </source>
</evidence>
<feature type="transmembrane region" description="Helical" evidence="4">
    <location>
        <begin position="21"/>
        <end position="43"/>
    </location>
</feature>
<dbReference type="CDD" id="cd06170">
    <property type="entry name" value="LuxR_C_like"/>
    <property type="match status" value="1"/>
</dbReference>
<proteinExistence type="predicted"/>
<dbReference type="eggNOG" id="COG2197">
    <property type="taxonomic scope" value="Bacteria"/>
</dbReference>
<protein>
    <submittedName>
        <fullName evidence="6">Regulatory protein, LuxR</fullName>
    </submittedName>
</protein>
<name>A4J715_DESRM</name>
<keyword evidence="7" id="KW-1185">Reference proteome</keyword>
<keyword evidence="4" id="KW-1133">Transmembrane helix</keyword>
<feature type="transmembrane region" description="Helical" evidence="4">
    <location>
        <begin position="159"/>
        <end position="179"/>
    </location>
</feature>
<dbReference type="InterPro" id="IPR036388">
    <property type="entry name" value="WH-like_DNA-bd_sf"/>
</dbReference>
<dbReference type="PROSITE" id="PS50043">
    <property type="entry name" value="HTH_LUXR_2"/>
    <property type="match status" value="1"/>
</dbReference>
<accession>A4J715</accession>
<feature type="domain" description="HTH luxR-type" evidence="5">
    <location>
        <begin position="407"/>
        <end position="472"/>
    </location>
</feature>
<evidence type="ECO:0000256" key="1">
    <source>
        <dbReference type="ARBA" id="ARBA00023015"/>
    </source>
</evidence>
<feature type="transmembrane region" description="Helical" evidence="4">
    <location>
        <begin position="322"/>
        <end position="341"/>
    </location>
</feature>
<evidence type="ECO:0000313" key="7">
    <source>
        <dbReference type="Proteomes" id="UP000001556"/>
    </source>
</evidence>
<keyword evidence="4" id="KW-0812">Transmembrane</keyword>
<feature type="transmembrane region" description="Helical" evidence="4">
    <location>
        <begin position="102"/>
        <end position="121"/>
    </location>
</feature>
<dbReference type="PANTHER" id="PTHR44688:SF16">
    <property type="entry name" value="DNA-BINDING TRANSCRIPTIONAL ACTIVATOR DEVR_DOSR"/>
    <property type="match status" value="1"/>
</dbReference>
<dbReference type="Pfam" id="PF00196">
    <property type="entry name" value="GerE"/>
    <property type="match status" value="1"/>
</dbReference>
<dbReference type="SMART" id="SM00421">
    <property type="entry name" value="HTH_LUXR"/>
    <property type="match status" value="1"/>
</dbReference>
<dbReference type="STRING" id="349161.Dred_2358"/>
<feature type="transmembrane region" description="Helical" evidence="4">
    <location>
        <begin position="133"/>
        <end position="153"/>
    </location>
</feature>
<dbReference type="Proteomes" id="UP000001556">
    <property type="component" value="Chromosome"/>
</dbReference>
<feature type="transmembrane region" description="Helical" evidence="4">
    <location>
        <begin position="200"/>
        <end position="224"/>
    </location>
</feature>
<keyword evidence="4" id="KW-0472">Membrane</keyword>
<gene>
    <name evidence="6" type="ordered locus">Dred_2358</name>
</gene>
<keyword evidence="2" id="KW-0238">DNA-binding</keyword>
<dbReference type="HOGENOM" id="CLU_581045_0_0_9"/>
<feature type="transmembrane region" description="Helical" evidence="4">
    <location>
        <begin position="77"/>
        <end position="96"/>
    </location>
</feature>
<evidence type="ECO:0000256" key="3">
    <source>
        <dbReference type="ARBA" id="ARBA00023163"/>
    </source>
</evidence>
<dbReference type="InterPro" id="IPR000792">
    <property type="entry name" value="Tscrpt_reg_LuxR_C"/>
</dbReference>
<dbReference type="PRINTS" id="PR00038">
    <property type="entry name" value="HTHLUXR"/>
</dbReference>
<feature type="transmembrane region" description="Helical" evidence="4">
    <location>
        <begin position="261"/>
        <end position="282"/>
    </location>
</feature>
<dbReference type="GO" id="GO:0006355">
    <property type="term" value="P:regulation of DNA-templated transcription"/>
    <property type="evidence" value="ECO:0007669"/>
    <property type="project" value="InterPro"/>
</dbReference>
<dbReference type="KEGG" id="drm:Dred_2358"/>
<sequence length="483" mass="53748">MIRNKLKSILYMPQWVAHSASLILIFGWILIYPMHGFLLHYLFGSNAYLLGHVFTASHGLGLVALGLLPIYVLRNTLLVKLAGFAIFIFTFIWTILPVNSYIQYSICTLLGFISAYLVLIWACGFHFNKYPELTVGFAMAFTNIILGLVVFEYTQPETLPKVITSLTGLGPLFGAFYLARPKPIAEPQLILEEPGKNKTIMYTFLGIAILSSFAYFSGGLWYRAVLPLFYLKMPELIGIESFVYALSVLILAFFSNKYSFYWVGTIGLSMLGVGLATSISGLESSIEVTITLSFLAIGFGAIDLFYWLILRKLSTFLGYQKAFGLGLGLSLFFITAPGIAIDTGILKNPLLNPVLSIIGACLLFLINPLLVYLLRSLSLFSASEKILATLTDKLTATRDDQIPTAKLPEYFIRLTKAEKKVYDLICKGHTDVEIASSLFISRHTVKFHARNIFKKAGVSNRKELLANLSGNRDEDKRYPSGKC</sequence>